<feature type="transmembrane region" description="Helical" evidence="1">
    <location>
        <begin position="32"/>
        <end position="50"/>
    </location>
</feature>
<gene>
    <name evidence="2" type="ORF">ABS10_01210</name>
</gene>
<comment type="caution">
    <text evidence="2">The sequence shown here is derived from an EMBL/GenBank/DDBJ whole genome shotgun (WGS) entry which is preliminary data.</text>
</comment>
<feature type="transmembrane region" description="Helical" evidence="1">
    <location>
        <begin position="133"/>
        <end position="162"/>
    </location>
</feature>
<dbReference type="Pfam" id="PF06966">
    <property type="entry name" value="DUF1295"/>
    <property type="match status" value="1"/>
</dbReference>
<protein>
    <submittedName>
        <fullName evidence="2">Uncharacterized protein</fullName>
    </submittedName>
</protein>
<dbReference type="EMBL" id="LICS01000109">
    <property type="protein sequence ID" value="KRO94268.1"/>
    <property type="molecule type" value="Genomic_DNA"/>
</dbReference>
<evidence type="ECO:0000256" key="1">
    <source>
        <dbReference type="SAM" id="Phobius"/>
    </source>
</evidence>
<dbReference type="PROSITE" id="PS50244">
    <property type="entry name" value="S5A_REDUCTASE"/>
    <property type="match status" value="1"/>
</dbReference>
<dbReference type="Proteomes" id="UP000051027">
    <property type="component" value="Unassembled WGS sequence"/>
</dbReference>
<keyword evidence="1" id="KW-1133">Transmembrane helix</keyword>
<reference evidence="2 3" key="1">
    <citation type="submission" date="2015-10" db="EMBL/GenBank/DDBJ databases">
        <title>Metagenome-Assembled Genomes uncover a global brackish microbiome.</title>
        <authorList>
            <person name="Hugerth L.W."/>
            <person name="Larsson J."/>
            <person name="Alneberg J."/>
            <person name="Lindh M.V."/>
            <person name="Legrand C."/>
            <person name="Pinhassi J."/>
            <person name="Andersson A.F."/>
        </authorList>
    </citation>
    <scope>NUCLEOTIDE SEQUENCE [LARGE SCALE GENOMIC DNA]</scope>
    <source>
        <strain evidence="2">BACL1 MAG-120820-bin45</strain>
    </source>
</reference>
<dbReference type="InterPro" id="IPR010721">
    <property type="entry name" value="UstE-like"/>
</dbReference>
<sequence length="292" mass="34277">MKSFPVTMIFLGYALCIYSMFITWNIFLDIHIFLRLLICHIEATLFIYLLSVLFKNSSWYDAFWSVIPVVLAFMCWIDIESSGNGSRALIMFACLLFWSIRLTYNWLRSWDGFGHEDWRYIMMKAKAKNRFQYFTIDFGAIHLIPTLCVYMALLPMCMALYFQGNNVFWLDWIACIVGVAAVIIQIISDQQMYAFRKSLIKPETMSTGLWFYSRHPNYFGEILFWFSLFLFAIASNISFAWVLIGSLIMYALIAIGSVSMMDNRSLQRRPDFQNYMDTTPAIFLNLLKRNTQ</sequence>
<keyword evidence="1" id="KW-0472">Membrane</keyword>
<keyword evidence="1" id="KW-0812">Transmembrane</keyword>
<dbReference type="AlphaFoldDB" id="A0A0R2U480"/>
<feature type="transmembrane region" description="Helical" evidence="1">
    <location>
        <begin position="7"/>
        <end position="26"/>
    </location>
</feature>
<dbReference type="PANTHER" id="PTHR32251">
    <property type="entry name" value="3-OXO-5-ALPHA-STEROID 4-DEHYDROGENASE"/>
    <property type="match status" value="1"/>
</dbReference>
<feature type="transmembrane region" description="Helical" evidence="1">
    <location>
        <begin position="218"/>
        <end position="234"/>
    </location>
</feature>
<proteinExistence type="predicted"/>
<accession>A0A0R2U480</accession>
<evidence type="ECO:0000313" key="3">
    <source>
        <dbReference type="Proteomes" id="UP000051027"/>
    </source>
</evidence>
<dbReference type="PANTHER" id="PTHR32251:SF23">
    <property type="entry name" value="3-OXO-5-ALPHA-STEROID 4-DEHYDROGENASE (DUF1295)"/>
    <property type="match status" value="1"/>
</dbReference>
<name>A0A0R2U480_9GAMM</name>
<feature type="transmembrane region" description="Helical" evidence="1">
    <location>
        <begin position="240"/>
        <end position="260"/>
    </location>
</feature>
<dbReference type="GO" id="GO:0016020">
    <property type="term" value="C:membrane"/>
    <property type="evidence" value="ECO:0007669"/>
    <property type="project" value="TreeGrafter"/>
</dbReference>
<feature type="transmembrane region" description="Helical" evidence="1">
    <location>
        <begin position="168"/>
        <end position="187"/>
    </location>
</feature>
<evidence type="ECO:0000313" key="2">
    <source>
        <dbReference type="EMBL" id="KRO94268.1"/>
    </source>
</evidence>
<organism evidence="2 3">
    <name type="scientific">SAR86 cluster bacterium BACL1 MAG-120820-bin45</name>
    <dbReference type="NCBI Taxonomy" id="1655612"/>
    <lineage>
        <taxon>Bacteria</taxon>
        <taxon>Pseudomonadati</taxon>
        <taxon>Pseudomonadota</taxon>
        <taxon>Gammaproteobacteria</taxon>
        <taxon>SAR86 cluster</taxon>
    </lineage>
</organism>
<dbReference type="Gene3D" id="1.20.120.1630">
    <property type="match status" value="1"/>
</dbReference>
<feature type="transmembrane region" description="Helical" evidence="1">
    <location>
        <begin position="85"/>
        <end position="104"/>
    </location>
</feature>